<dbReference type="AlphaFoldDB" id="A0A0F9L193"/>
<evidence type="ECO:0000313" key="1">
    <source>
        <dbReference type="EMBL" id="KKM80826.1"/>
    </source>
</evidence>
<reference evidence="1" key="1">
    <citation type="journal article" date="2015" name="Nature">
        <title>Complex archaea that bridge the gap between prokaryotes and eukaryotes.</title>
        <authorList>
            <person name="Spang A."/>
            <person name="Saw J.H."/>
            <person name="Jorgensen S.L."/>
            <person name="Zaremba-Niedzwiedzka K."/>
            <person name="Martijn J."/>
            <person name="Lind A.E."/>
            <person name="van Eijk R."/>
            <person name="Schleper C."/>
            <person name="Guy L."/>
            <person name="Ettema T.J."/>
        </authorList>
    </citation>
    <scope>NUCLEOTIDE SEQUENCE</scope>
</reference>
<organism evidence="1">
    <name type="scientific">marine sediment metagenome</name>
    <dbReference type="NCBI Taxonomy" id="412755"/>
    <lineage>
        <taxon>unclassified sequences</taxon>
        <taxon>metagenomes</taxon>
        <taxon>ecological metagenomes</taxon>
    </lineage>
</organism>
<name>A0A0F9L193_9ZZZZ</name>
<proteinExistence type="predicted"/>
<accession>A0A0F9L193</accession>
<dbReference type="EMBL" id="LAZR01008122">
    <property type="protein sequence ID" value="KKM80826.1"/>
    <property type="molecule type" value="Genomic_DNA"/>
</dbReference>
<protein>
    <submittedName>
        <fullName evidence="1">Uncharacterized protein</fullName>
    </submittedName>
</protein>
<sequence>MVNENIKEIVFKDRETRLNISRVPKKTREEFTKFAEEEFEGDYGMLLKELWEKYKDYSMIQQTFDVKLNYIIQLLENEKGTASQERKPEKNIIKFLDGRKVEKGVKK</sequence>
<gene>
    <name evidence="1" type="ORF">LCGC14_1336020</name>
</gene>
<comment type="caution">
    <text evidence="1">The sequence shown here is derived from an EMBL/GenBank/DDBJ whole genome shotgun (WGS) entry which is preliminary data.</text>
</comment>